<dbReference type="PATRIC" id="fig|1705561.3.peg.6836"/>
<dbReference type="SUPFAM" id="SSF46689">
    <property type="entry name" value="Homeodomain-like"/>
    <property type="match status" value="1"/>
</dbReference>
<dbReference type="EMBL" id="LITU01000023">
    <property type="protein sequence ID" value="KOY18092.1"/>
    <property type="molecule type" value="Genomic_DNA"/>
</dbReference>
<feature type="domain" description="Terminase ATPase subunit N-terminal" evidence="1">
    <location>
        <begin position="11"/>
        <end position="67"/>
    </location>
</feature>
<dbReference type="InterPro" id="IPR047655">
    <property type="entry name" value="Transpos_IS630-like"/>
</dbReference>
<dbReference type="OrthoDB" id="1908912at2"/>
<dbReference type="AlphaFoldDB" id="A0A0M9BTX7"/>
<dbReference type="Proteomes" id="UP000037688">
    <property type="component" value="Unassembled WGS sequence"/>
</dbReference>
<evidence type="ECO:0000259" key="1">
    <source>
        <dbReference type="Pfam" id="PF06056"/>
    </source>
</evidence>
<gene>
    <name evidence="3" type="ORF">AMS66_02610</name>
</gene>
<organism evidence="3 4">
    <name type="scientific">Paenibacillus xylanivorans</name>
    <dbReference type="NCBI Taxonomy" id="1705561"/>
    <lineage>
        <taxon>Bacteria</taxon>
        <taxon>Bacillati</taxon>
        <taxon>Bacillota</taxon>
        <taxon>Bacilli</taxon>
        <taxon>Bacillales</taxon>
        <taxon>Paenibacillaceae</taxon>
        <taxon>Paenibacillus</taxon>
    </lineage>
</organism>
<protein>
    <submittedName>
        <fullName evidence="3">Transposase</fullName>
    </submittedName>
</protein>
<evidence type="ECO:0000259" key="2">
    <source>
        <dbReference type="Pfam" id="PF13592"/>
    </source>
</evidence>
<evidence type="ECO:0000313" key="3">
    <source>
        <dbReference type="EMBL" id="KOY18092.1"/>
    </source>
</evidence>
<name>A0A0M9BTX7_9BACL</name>
<dbReference type="InterPro" id="IPR010332">
    <property type="entry name" value="ATPase_terminase-su_N"/>
</dbReference>
<dbReference type="InterPro" id="IPR009057">
    <property type="entry name" value="Homeodomain-like_sf"/>
</dbReference>
<evidence type="ECO:0000313" key="4">
    <source>
        <dbReference type="Proteomes" id="UP000037688"/>
    </source>
</evidence>
<keyword evidence="4" id="KW-1185">Reference proteome</keyword>
<accession>A0A0M9BTX7</accession>
<dbReference type="Pfam" id="PF13592">
    <property type="entry name" value="HTH_33"/>
    <property type="match status" value="1"/>
</dbReference>
<comment type="caution">
    <text evidence="3">The sequence shown here is derived from an EMBL/GenBank/DDBJ whole genome shotgun (WGS) entry which is preliminary data.</text>
</comment>
<sequence>MKKEKDRRMFERYQAVYLYTQGKTRKEIATIIGRNEKTVSQYIRAYQTDGIDGLQMNHSPGAPRRLTFEQEEQFKRMVVEHLPHEAGFPSKFNWTLHLTGEYIKREFQVSYSLQGVAGLANRLNLSYTKPTYTLAAADPIKQQRFQEEKFPE</sequence>
<dbReference type="InterPro" id="IPR025959">
    <property type="entry name" value="Winged_HTH_dom"/>
</dbReference>
<proteinExistence type="predicted"/>
<dbReference type="RefSeq" id="WP_053779307.1">
    <property type="nucleotide sequence ID" value="NZ_LITU01000023.1"/>
</dbReference>
<reference evidence="3 4" key="1">
    <citation type="submission" date="2015-08" db="EMBL/GenBank/DDBJ databases">
        <title>Draft genome sequence of cellulolytic and xylanolytic Paenibacillus sp. A59, isolated from a decaying forest soil from Patagonia, Argentina.</title>
        <authorList>
            <person name="Ghio S."/>
            <person name="Caceres A.M."/>
            <person name="Talia P."/>
            <person name="Grasso D."/>
            <person name="Campos E."/>
        </authorList>
    </citation>
    <scope>NUCLEOTIDE SEQUENCE [LARGE SCALE GENOMIC DNA]</scope>
    <source>
        <strain evidence="3 4">A59</strain>
    </source>
</reference>
<feature type="domain" description="Winged helix-turn helix" evidence="2">
    <location>
        <begin position="94"/>
        <end position="148"/>
    </location>
</feature>
<dbReference type="Pfam" id="PF06056">
    <property type="entry name" value="Terminase_5"/>
    <property type="match status" value="1"/>
</dbReference>
<dbReference type="NCBIfam" id="NF033545">
    <property type="entry name" value="transpos_IS630"/>
    <property type="match status" value="1"/>
</dbReference>